<organism evidence="1">
    <name type="scientific">Anguilla anguilla</name>
    <name type="common">European freshwater eel</name>
    <name type="synonym">Muraena anguilla</name>
    <dbReference type="NCBI Taxonomy" id="7936"/>
    <lineage>
        <taxon>Eukaryota</taxon>
        <taxon>Metazoa</taxon>
        <taxon>Chordata</taxon>
        <taxon>Craniata</taxon>
        <taxon>Vertebrata</taxon>
        <taxon>Euteleostomi</taxon>
        <taxon>Actinopterygii</taxon>
        <taxon>Neopterygii</taxon>
        <taxon>Teleostei</taxon>
        <taxon>Anguilliformes</taxon>
        <taxon>Anguillidae</taxon>
        <taxon>Anguilla</taxon>
    </lineage>
</organism>
<accession>A0A0E9QEY9</accession>
<reference evidence="1" key="1">
    <citation type="submission" date="2014-11" db="EMBL/GenBank/DDBJ databases">
        <authorList>
            <person name="Amaro Gonzalez C."/>
        </authorList>
    </citation>
    <scope>NUCLEOTIDE SEQUENCE</scope>
</reference>
<reference evidence="1" key="2">
    <citation type="journal article" date="2015" name="Fish Shellfish Immunol.">
        <title>Early steps in the European eel (Anguilla anguilla)-Vibrio vulnificus interaction in the gills: Role of the RtxA13 toxin.</title>
        <authorList>
            <person name="Callol A."/>
            <person name="Pajuelo D."/>
            <person name="Ebbesson L."/>
            <person name="Teles M."/>
            <person name="MacKenzie S."/>
            <person name="Amaro C."/>
        </authorList>
    </citation>
    <scope>NUCLEOTIDE SEQUENCE</scope>
</reference>
<evidence type="ECO:0000313" key="1">
    <source>
        <dbReference type="EMBL" id="JAH15082.1"/>
    </source>
</evidence>
<sequence length="14" mass="1603">MENFLLESAVCVFT</sequence>
<name>A0A0E9QEY9_ANGAN</name>
<dbReference type="EMBL" id="GBXM01093495">
    <property type="protein sequence ID" value="JAH15082.1"/>
    <property type="molecule type" value="Transcribed_RNA"/>
</dbReference>
<proteinExistence type="predicted"/>
<protein>
    <submittedName>
        <fullName evidence="1">Uncharacterized protein</fullName>
    </submittedName>
</protein>